<name>A0A9W4MZJ3_PENNA</name>
<accession>A0A9W4MZJ3</accession>
<evidence type="ECO:0000313" key="1">
    <source>
        <dbReference type="EMBL" id="CAG8189076.1"/>
    </source>
</evidence>
<evidence type="ECO:0000313" key="2">
    <source>
        <dbReference type="Proteomes" id="UP001153461"/>
    </source>
</evidence>
<protein>
    <submittedName>
        <fullName evidence="1">Uncharacterized protein</fullName>
    </submittedName>
</protein>
<organism evidence="1 2">
    <name type="scientific">Penicillium nalgiovense</name>
    <dbReference type="NCBI Taxonomy" id="60175"/>
    <lineage>
        <taxon>Eukaryota</taxon>
        <taxon>Fungi</taxon>
        <taxon>Dikarya</taxon>
        <taxon>Ascomycota</taxon>
        <taxon>Pezizomycotina</taxon>
        <taxon>Eurotiomycetes</taxon>
        <taxon>Eurotiomycetidae</taxon>
        <taxon>Eurotiales</taxon>
        <taxon>Aspergillaceae</taxon>
        <taxon>Penicillium</taxon>
    </lineage>
</organism>
<gene>
    <name evidence="1" type="ORF">PNAL_LOCUS7159</name>
</gene>
<dbReference type="OrthoDB" id="444127at2759"/>
<comment type="caution">
    <text evidence="1">The sequence shown here is derived from an EMBL/GenBank/DDBJ whole genome shotgun (WGS) entry which is preliminary data.</text>
</comment>
<reference evidence="1" key="1">
    <citation type="submission" date="2021-07" db="EMBL/GenBank/DDBJ databases">
        <authorList>
            <person name="Branca A.L. A."/>
        </authorList>
    </citation>
    <scope>NUCLEOTIDE SEQUENCE</scope>
</reference>
<dbReference type="EMBL" id="CAJVNV010000410">
    <property type="protein sequence ID" value="CAG8189076.1"/>
    <property type="molecule type" value="Genomic_DNA"/>
</dbReference>
<dbReference type="AlphaFoldDB" id="A0A9W4MZJ3"/>
<proteinExistence type="predicted"/>
<sequence>MASTSTFLSSDLGSSSLPSSCSLPSSAFFACFAARVFAMSIWDSVYSFGSQSLCLPVFKAKPALEGLPTELLILILLEIPDLASLKSIVLSSPIFHQAYLPVRQETLCGIVKDQWGVLLADAITATRSCGLLYSTHKHEAIALLDTGRRKEEIRDLALGSSILIDEPDSPEEIFHLLYLHKVFRFFLDDYAKNVPRPLWMENEEWETSVIPIKLSQTEKHRLLRALCRLQTYEHIFGSPERPNRDIWIDNNWNTNQKSSSSMSPNEEAYRVFFGPMPPWEYHEMGCVWTYFKTLFEPIYKEMTAGLHDLVEKHMSKDDSLHEFFKFLPEEVMPPWGSLQSLHDLEDLPYLSKSLATMGPDFVYRLLHGTPLIRRDMVMLNAFLGELSNFPLVWLEEEQKLPFLYPADRHAVRDYEQLWSTLPSTEQPNLGWKKLYLLHMPQTPVETLEDVVDMQGEDGGIWCWGAAIFDDERLTAWKAPLSEYRSGQFPVIPV</sequence>
<dbReference type="Proteomes" id="UP001153461">
    <property type="component" value="Unassembled WGS sequence"/>
</dbReference>